<sequence length="292" mass="32905">MPSIISTIGALEIGVFMSTFLFGIATVQAYIYYRRFPKDGWLIKSLVGMIWVLELGHSICVSHGLFEMTLSQYKSPRPGSDRDIEPSFAIAVLFSGCIASLTQAYFACRLRVLSEKWAIPILFWILALARFVAWIYAGSVGIQDCMRFRNGESDHLDWQWPLVPLLAFGACVDFIVAAMLFYHLYRTQREVLLNTARLLDKLIIWTIQNGFITSFAGVATCIALHVQPDSFVWIAVFMLLTRLFSNSFLASLNARVDLLRQSQGTINSPLSLRLSFASNTPPHSTHLHDSRV</sequence>
<protein>
    <submittedName>
        <fullName evidence="1">Uncharacterized protein</fullName>
    </submittedName>
</protein>
<gene>
    <name evidence="1" type="ORF">BDN72DRAFT_843485</name>
</gene>
<proteinExistence type="predicted"/>
<evidence type="ECO:0000313" key="1">
    <source>
        <dbReference type="EMBL" id="TFK67109.1"/>
    </source>
</evidence>
<name>A0ACD3AP61_9AGAR</name>
<dbReference type="EMBL" id="ML208385">
    <property type="protein sequence ID" value="TFK67109.1"/>
    <property type="molecule type" value="Genomic_DNA"/>
</dbReference>
<evidence type="ECO:0000313" key="2">
    <source>
        <dbReference type="Proteomes" id="UP000308600"/>
    </source>
</evidence>
<reference evidence="1 2" key="1">
    <citation type="journal article" date="2019" name="Nat. Ecol. Evol.">
        <title>Megaphylogeny resolves global patterns of mushroom evolution.</title>
        <authorList>
            <person name="Varga T."/>
            <person name="Krizsan K."/>
            <person name="Foldi C."/>
            <person name="Dima B."/>
            <person name="Sanchez-Garcia M."/>
            <person name="Sanchez-Ramirez S."/>
            <person name="Szollosi G.J."/>
            <person name="Szarkandi J.G."/>
            <person name="Papp V."/>
            <person name="Albert L."/>
            <person name="Andreopoulos W."/>
            <person name="Angelini C."/>
            <person name="Antonin V."/>
            <person name="Barry K.W."/>
            <person name="Bougher N.L."/>
            <person name="Buchanan P."/>
            <person name="Buyck B."/>
            <person name="Bense V."/>
            <person name="Catcheside P."/>
            <person name="Chovatia M."/>
            <person name="Cooper J."/>
            <person name="Damon W."/>
            <person name="Desjardin D."/>
            <person name="Finy P."/>
            <person name="Geml J."/>
            <person name="Haridas S."/>
            <person name="Hughes K."/>
            <person name="Justo A."/>
            <person name="Karasinski D."/>
            <person name="Kautmanova I."/>
            <person name="Kiss B."/>
            <person name="Kocsube S."/>
            <person name="Kotiranta H."/>
            <person name="LaButti K.M."/>
            <person name="Lechner B.E."/>
            <person name="Liimatainen K."/>
            <person name="Lipzen A."/>
            <person name="Lukacs Z."/>
            <person name="Mihaltcheva S."/>
            <person name="Morgado L.N."/>
            <person name="Niskanen T."/>
            <person name="Noordeloos M.E."/>
            <person name="Ohm R.A."/>
            <person name="Ortiz-Santana B."/>
            <person name="Ovrebo C."/>
            <person name="Racz N."/>
            <person name="Riley R."/>
            <person name="Savchenko A."/>
            <person name="Shiryaev A."/>
            <person name="Soop K."/>
            <person name="Spirin V."/>
            <person name="Szebenyi C."/>
            <person name="Tomsovsky M."/>
            <person name="Tulloss R.E."/>
            <person name="Uehling J."/>
            <person name="Grigoriev I.V."/>
            <person name="Vagvolgyi C."/>
            <person name="Papp T."/>
            <person name="Martin F.M."/>
            <person name="Miettinen O."/>
            <person name="Hibbett D.S."/>
            <person name="Nagy L.G."/>
        </authorList>
    </citation>
    <scope>NUCLEOTIDE SEQUENCE [LARGE SCALE GENOMIC DNA]</scope>
    <source>
        <strain evidence="1 2">NL-1719</strain>
    </source>
</reference>
<dbReference type="Proteomes" id="UP000308600">
    <property type="component" value="Unassembled WGS sequence"/>
</dbReference>
<accession>A0ACD3AP61</accession>
<keyword evidence="2" id="KW-1185">Reference proteome</keyword>
<organism evidence="1 2">
    <name type="scientific">Pluteus cervinus</name>
    <dbReference type="NCBI Taxonomy" id="181527"/>
    <lineage>
        <taxon>Eukaryota</taxon>
        <taxon>Fungi</taxon>
        <taxon>Dikarya</taxon>
        <taxon>Basidiomycota</taxon>
        <taxon>Agaricomycotina</taxon>
        <taxon>Agaricomycetes</taxon>
        <taxon>Agaricomycetidae</taxon>
        <taxon>Agaricales</taxon>
        <taxon>Pluteineae</taxon>
        <taxon>Pluteaceae</taxon>
        <taxon>Pluteus</taxon>
    </lineage>
</organism>